<dbReference type="InterPro" id="IPR038279">
    <property type="entry name" value="Ndc10_dom2_sf"/>
</dbReference>
<dbReference type="OrthoDB" id="120763at2759"/>
<name>A0A163MCL9_ABSGL</name>
<dbReference type="Gene3D" id="1.10.443.20">
    <property type="entry name" value="Centromere DNA-binding protein complex CBF3 subunit, domain 2"/>
    <property type="match status" value="2"/>
</dbReference>
<evidence type="ECO:0000313" key="4">
    <source>
        <dbReference type="Proteomes" id="UP000078561"/>
    </source>
</evidence>
<feature type="region of interest" description="Disordered" evidence="1">
    <location>
        <begin position="130"/>
        <end position="158"/>
    </location>
</feature>
<dbReference type="EMBL" id="LT554202">
    <property type="protein sequence ID" value="SAM03499.1"/>
    <property type="molecule type" value="Genomic_DNA"/>
</dbReference>
<feature type="compositionally biased region" description="Polar residues" evidence="1">
    <location>
        <begin position="1"/>
        <end position="20"/>
    </location>
</feature>
<feature type="domain" description="Ndc10" evidence="2">
    <location>
        <begin position="247"/>
        <end position="291"/>
    </location>
</feature>
<dbReference type="AlphaFoldDB" id="A0A163MCL9"/>
<gene>
    <name evidence="3" type="primary">ABSGL_09340.1 scaffold 11175</name>
</gene>
<evidence type="ECO:0000256" key="1">
    <source>
        <dbReference type="SAM" id="MobiDB-lite"/>
    </source>
</evidence>
<organism evidence="3">
    <name type="scientific">Absidia glauca</name>
    <name type="common">Pin mould</name>
    <dbReference type="NCBI Taxonomy" id="4829"/>
    <lineage>
        <taxon>Eukaryota</taxon>
        <taxon>Fungi</taxon>
        <taxon>Fungi incertae sedis</taxon>
        <taxon>Mucoromycota</taxon>
        <taxon>Mucoromycotina</taxon>
        <taxon>Mucoromycetes</taxon>
        <taxon>Mucorales</taxon>
        <taxon>Cunninghamellaceae</taxon>
        <taxon>Absidia</taxon>
    </lineage>
</organism>
<reference evidence="3" key="1">
    <citation type="submission" date="2016-04" db="EMBL/GenBank/DDBJ databases">
        <authorList>
            <person name="Evans L.H."/>
            <person name="Alamgir A."/>
            <person name="Owens N."/>
            <person name="Weber N.D."/>
            <person name="Virtaneva K."/>
            <person name="Barbian K."/>
            <person name="Babar A."/>
            <person name="Rosenke K."/>
        </authorList>
    </citation>
    <scope>NUCLEOTIDE SEQUENCE [LARGE SCALE GENOMIC DNA]</scope>
    <source>
        <strain evidence="3">CBS 101.48</strain>
    </source>
</reference>
<evidence type="ECO:0000259" key="2">
    <source>
        <dbReference type="Pfam" id="PF16787"/>
    </source>
</evidence>
<dbReference type="InterPro" id="IPR031872">
    <property type="entry name" value="NDC10_II"/>
</dbReference>
<sequence>MLYTSLNNTLSPKTATNSSGPKVGRPSFKTQHRWYRSIDTKHYFCHVKFEMRFVISFMSKFMSNKKRHFARGNSRGRSIGRGMLQNHLDRTNLRMLNFADNKDLHGGGLTESLTRVPVIAGSQFEMKIKPPRQAQEWSHSSHRESIGKALSSPGIRSNKKTHINYGSSARMAGNVCANVDQIRRQGRGNNTTMEGISPQPSKRNDAINGRLPHQWLILLSCTWRSANDMTDRLAAKELSPVDPIQPTVAENAFLQVIIMLRKTFIKDSVLMMELHPYHPIWQHSIFSDPAYLPFKRKVHIIA</sequence>
<accession>A0A163MCL9</accession>
<dbReference type="GO" id="GO:0003677">
    <property type="term" value="F:DNA binding"/>
    <property type="evidence" value="ECO:0007669"/>
    <property type="project" value="InterPro"/>
</dbReference>
<evidence type="ECO:0000313" key="3">
    <source>
        <dbReference type="EMBL" id="SAM03499.1"/>
    </source>
</evidence>
<keyword evidence="4" id="KW-1185">Reference proteome</keyword>
<protein>
    <recommendedName>
        <fullName evidence="2">Ndc10 domain-containing protein</fullName>
    </recommendedName>
</protein>
<dbReference type="Pfam" id="PF16787">
    <property type="entry name" value="NDC10_II"/>
    <property type="match status" value="1"/>
</dbReference>
<dbReference type="Proteomes" id="UP000078561">
    <property type="component" value="Unassembled WGS sequence"/>
</dbReference>
<proteinExistence type="predicted"/>
<dbReference type="InParanoid" id="A0A163MCL9"/>
<feature type="region of interest" description="Disordered" evidence="1">
    <location>
        <begin position="1"/>
        <end position="26"/>
    </location>
</feature>